<dbReference type="AlphaFoldDB" id="A0A917DXU7"/>
<protein>
    <recommendedName>
        <fullName evidence="3">LysM domain-containing protein</fullName>
    </recommendedName>
</protein>
<name>A0A917DXU7_9BACT</name>
<dbReference type="InterPro" id="IPR016047">
    <property type="entry name" value="M23ase_b-sheet_dom"/>
</dbReference>
<dbReference type="CDD" id="cd12797">
    <property type="entry name" value="M23_peptidase"/>
    <property type="match status" value="1"/>
</dbReference>
<evidence type="ECO:0000256" key="1">
    <source>
        <dbReference type="SAM" id="MobiDB-lite"/>
    </source>
</evidence>
<feature type="compositionally biased region" description="Basic and acidic residues" evidence="1">
    <location>
        <begin position="37"/>
        <end position="55"/>
    </location>
</feature>
<dbReference type="EMBL" id="BMKK01000016">
    <property type="protein sequence ID" value="GGD80499.1"/>
    <property type="molecule type" value="Genomic_DNA"/>
</dbReference>
<dbReference type="InterPro" id="IPR011055">
    <property type="entry name" value="Dup_hybrid_motif"/>
</dbReference>
<dbReference type="GO" id="GO:0004222">
    <property type="term" value="F:metalloendopeptidase activity"/>
    <property type="evidence" value="ECO:0007669"/>
    <property type="project" value="TreeGrafter"/>
</dbReference>
<proteinExistence type="predicted"/>
<evidence type="ECO:0000256" key="2">
    <source>
        <dbReference type="SAM" id="SignalP"/>
    </source>
</evidence>
<dbReference type="CDD" id="cd00118">
    <property type="entry name" value="LysM"/>
    <property type="match status" value="1"/>
</dbReference>
<organism evidence="4 5">
    <name type="scientific">Emticicia aquatilis</name>
    <dbReference type="NCBI Taxonomy" id="1537369"/>
    <lineage>
        <taxon>Bacteria</taxon>
        <taxon>Pseudomonadati</taxon>
        <taxon>Bacteroidota</taxon>
        <taxon>Cytophagia</taxon>
        <taxon>Cytophagales</taxon>
        <taxon>Leadbetterellaceae</taxon>
        <taxon>Emticicia</taxon>
    </lineage>
</organism>
<evidence type="ECO:0000313" key="5">
    <source>
        <dbReference type="Proteomes" id="UP000609064"/>
    </source>
</evidence>
<dbReference type="InterPro" id="IPR018392">
    <property type="entry name" value="LysM"/>
</dbReference>
<dbReference type="Pfam" id="PF01551">
    <property type="entry name" value="Peptidase_M23"/>
    <property type="match status" value="1"/>
</dbReference>
<dbReference type="PANTHER" id="PTHR21666:SF270">
    <property type="entry name" value="MUREIN HYDROLASE ACTIVATOR ENVC"/>
    <property type="match status" value="1"/>
</dbReference>
<gene>
    <name evidence="4" type="ORF">GCM10011514_50740</name>
</gene>
<reference evidence="4" key="1">
    <citation type="journal article" date="2014" name="Int. J. Syst. Evol. Microbiol.">
        <title>Complete genome sequence of Corynebacterium casei LMG S-19264T (=DSM 44701T), isolated from a smear-ripened cheese.</title>
        <authorList>
            <consortium name="US DOE Joint Genome Institute (JGI-PGF)"/>
            <person name="Walter F."/>
            <person name="Albersmeier A."/>
            <person name="Kalinowski J."/>
            <person name="Ruckert C."/>
        </authorList>
    </citation>
    <scope>NUCLEOTIDE SEQUENCE</scope>
    <source>
        <strain evidence="4">CGMCC 1.15958</strain>
    </source>
</reference>
<keyword evidence="2" id="KW-0732">Signal</keyword>
<sequence length="375" mass="42292">MKKAILPIILAVAISTTTFAQQRERGLKLNKPNIPSKQKDSNAKDKNFNKDKKEDDEFSFEEEPKLRFVNEFETPKVVESAPAVKIEPVKELNTAVHEDTSTIDEGQVQIVEIEDEAQFVGSDEMVKIASYFSVWDTDSVDPYGIDAKEFDDVVPIQLYDISQGRYWSGPMAKGVTNSQFGWRWRRWHTGTDLDLDTGEPILAAFDGIIRVASTRGGYGRCVVIRHYNGLETLYGHLSKINFEPNTIVKAGDEIGKGGNTGRSSGPHLHFETRYEGNPFDARNIFNFSPGQINIISQDFLLTSRVYDYLRGGASKGDFEFDEPVAVSRKVWYRVRTGENLSEIAGKFNTTVAEICKLNKIRSSARLRAGYRLRVK</sequence>
<dbReference type="SUPFAM" id="SSF51261">
    <property type="entry name" value="Duplicated hybrid motif"/>
    <property type="match status" value="1"/>
</dbReference>
<dbReference type="SUPFAM" id="SSF54106">
    <property type="entry name" value="LysM domain"/>
    <property type="match status" value="1"/>
</dbReference>
<dbReference type="RefSeq" id="WP_188770817.1">
    <property type="nucleotide sequence ID" value="NZ_BMKK01000016.1"/>
</dbReference>
<accession>A0A917DXU7</accession>
<evidence type="ECO:0000259" key="3">
    <source>
        <dbReference type="PROSITE" id="PS51782"/>
    </source>
</evidence>
<dbReference type="Proteomes" id="UP000609064">
    <property type="component" value="Unassembled WGS sequence"/>
</dbReference>
<dbReference type="Gene3D" id="3.10.350.10">
    <property type="entry name" value="LysM domain"/>
    <property type="match status" value="1"/>
</dbReference>
<feature type="signal peptide" evidence="2">
    <location>
        <begin position="1"/>
        <end position="20"/>
    </location>
</feature>
<reference evidence="4" key="2">
    <citation type="submission" date="2020-09" db="EMBL/GenBank/DDBJ databases">
        <authorList>
            <person name="Sun Q."/>
            <person name="Zhou Y."/>
        </authorList>
    </citation>
    <scope>NUCLEOTIDE SEQUENCE</scope>
    <source>
        <strain evidence="4">CGMCC 1.15958</strain>
    </source>
</reference>
<feature type="domain" description="LysM" evidence="3">
    <location>
        <begin position="330"/>
        <end position="374"/>
    </location>
</feature>
<evidence type="ECO:0000313" key="4">
    <source>
        <dbReference type="EMBL" id="GGD80499.1"/>
    </source>
</evidence>
<dbReference type="Pfam" id="PF01476">
    <property type="entry name" value="LysM"/>
    <property type="match status" value="1"/>
</dbReference>
<comment type="caution">
    <text evidence="4">The sequence shown here is derived from an EMBL/GenBank/DDBJ whole genome shotgun (WGS) entry which is preliminary data.</text>
</comment>
<dbReference type="InterPro" id="IPR036779">
    <property type="entry name" value="LysM_dom_sf"/>
</dbReference>
<dbReference type="PROSITE" id="PS51782">
    <property type="entry name" value="LYSM"/>
    <property type="match status" value="1"/>
</dbReference>
<keyword evidence="5" id="KW-1185">Reference proteome</keyword>
<dbReference type="PANTHER" id="PTHR21666">
    <property type="entry name" value="PEPTIDASE-RELATED"/>
    <property type="match status" value="1"/>
</dbReference>
<feature type="region of interest" description="Disordered" evidence="1">
    <location>
        <begin position="25"/>
        <end position="58"/>
    </location>
</feature>
<dbReference type="InterPro" id="IPR050570">
    <property type="entry name" value="Cell_wall_metabolism_enzyme"/>
</dbReference>
<dbReference type="Gene3D" id="2.70.70.10">
    <property type="entry name" value="Glucose Permease (Domain IIA)"/>
    <property type="match status" value="1"/>
</dbReference>
<feature type="chain" id="PRO_5036839684" description="LysM domain-containing protein" evidence="2">
    <location>
        <begin position="21"/>
        <end position="375"/>
    </location>
</feature>
<dbReference type="SMART" id="SM00257">
    <property type="entry name" value="LysM"/>
    <property type="match status" value="1"/>
</dbReference>